<name>A0ABC8C1B2_9ACTN</name>
<gene>
    <name evidence="3" type="ORF">B7C62_31155</name>
</gene>
<evidence type="ECO:0000313" key="4">
    <source>
        <dbReference type="Proteomes" id="UP000192251"/>
    </source>
</evidence>
<evidence type="ECO:0000313" key="3">
    <source>
        <dbReference type="EMBL" id="ARF76241.1"/>
    </source>
</evidence>
<dbReference type="RefSeq" id="WP_084751567.1">
    <property type="nucleotide sequence ID" value="NZ_CP020563.1"/>
</dbReference>
<evidence type="ECO:0000256" key="1">
    <source>
        <dbReference type="SAM" id="MobiDB-lite"/>
    </source>
</evidence>
<proteinExistence type="predicted"/>
<feature type="domain" description="NAD(P)-binding" evidence="2">
    <location>
        <begin position="7"/>
        <end position="171"/>
    </location>
</feature>
<dbReference type="InterPro" id="IPR036291">
    <property type="entry name" value="NAD(P)-bd_dom_sf"/>
</dbReference>
<dbReference type="Gene3D" id="3.40.50.720">
    <property type="entry name" value="NAD(P)-binding Rossmann-like Domain"/>
    <property type="match status" value="1"/>
</dbReference>
<reference evidence="3 4" key="1">
    <citation type="submission" date="2017-04" db="EMBL/GenBank/DDBJ databases">
        <title>The complete genome sequence of Streptomyces albolongus YIM 101047, the producer of novel bafilomycins and novel odoriferous sesquiterpenoids.</title>
        <authorList>
            <person name="Yin M."/>
            <person name="Jiang Y."/>
        </authorList>
    </citation>
    <scope>NUCLEOTIDE SEQUENCE [LARGE SCALE GENOMIC DNA]</scope>
    <source>
        <strain evidence="3 4">YIM 101047</strain>
    </source>
</reference>
<dbReference type="PANTHER" id="PTHR43162:SF1">
    <property type="entry name" value="PRESTALK A DIFFERENTIATION PROTEIN A"/>
    <property type="match status" value="1"/>
</dbReference>
<accession>A0ABC8C1B2</accession>
<sequence>MRILVTGATGGVGRHVVDQLISAGVQVRALTRDPAKASMPPGVEVVRGDLTAPDELAAAFEGVDRLHLFPVEETAREVVALAAKSGVGRIVDLSAAAITIGLYESPTEQAIEESGLEWTHVRPAEFMTNRLHLWGPDIRARRVVRYPFPDETGVPVHEADIAAVSVAALLEDRFVGKALTLTGPARISAREQAAAIGDALGEEVRFEEVSREEALRLMKAQGGFAAENAEFLLGYQDYSGEDGGGEDGLSEQDYSELTRPWPDVEEATGRPALDFARWAKDRVDDFR</sequence>
<dbReference type="InterPro" id="IPR016040">
    <property type="entry name" value="NAD(P)-bd_dom"/>
</dbReference>
<protein>
    <submittedName>
        <fullName evidence="3">NmrA family transcriptional regulator</fullName>
    </submittedName>
</protein>
<dbReference type="Gene3D" id="3.90.25.10">
    <property type="entry name" value="UDP-galactose 4-epimerase, domain 1"/>
    <property type="match status" value="1"/>
</dbReference>
<dbReference type="EMBL" id="CP020563">
    <property type="protein sequence ID" value="ARF76241.1"/>
    <property type="molecule type" value="Genomic_DNA"/>
</dbReference>
<dbReference type="Pfam" id="PF13460">
    <property type="entry name" value="NAD_binding_10"/>
    <property type="match status" value="1"/>
</dbReference>
<dbReference type="SUPFAM" id="SSF51735">
    <property type="entry name" value="NAD(P)-binding Rossmann-fold domains"/>
    <property type="match status" value="1"/>
</dbReference>
<dbReference type="AlphaFoldDB" id="A0ABC8C1B2"/>
<organism evidence="3 4">
    <name type="scientific">Kitasatospora albolonga</name>
    <dbReference type="NCBI Taxonomy" id="68173"/>
    <lineage>
        <taxon>Bacteria</taxon>
        <taxon>Bacillati</taxon>
        <taxon>Actinomycetota</taxon>
        <taxon>Actinomycetes</taxon>
        <taxon>Kitasatosporales</taxon>
        <taxon>Streptomycetaceae</taxon>
        <taxon>Kitasatospora</taxon>
    </lineage>
</organism>
<evidence type="ECO:0000259" key="2">
    <source>
        <dbReference type="Pfam" id="PF13460"/>
    </source>
</evidence>
<feature type="region of interest" description="Disordered" evidence="1">
    <location>
        <begin position="242"/>
        <end position="266"/>
    </location>
</feature>
<dbReference type="Proteomes" id="UP000192251">
    <property type="component" value="Chromosome"/>
</dbReference>
<feature type="compositionally biased region" description="Acidic residues" evidence="1">
    <location>
        <begin position="242"/>
        <end position="254"/>
    </location>
</feature>
<keyword evidence="4" id="KW-1185">Reference proteome</keyword>
<dbReference type="InterPro" id="IPR051604">
    <property type="entry name" value="Ergot_Alk_Oxidoreductase"/>
</dbReference>
<dbReference type="PANTHER" id="PTHR43162">
    <property type="match status" value="1"/>
</dbReference>
<dbReference type="KEGG" id="kab:B7C62_31155"/>